<protein>
    <submittedName>
        <fullName evidence="2">Uncharacterized protein</fullName>
    </submittedName>
</protein>
<dbReference type="AlphaFoldDB" id="A0A3P6FIK2"/>
<evidence type="ECO:0000313" key="2">
    <source>
        <dbReference type="EMBL" id="VDD57853.1"/>
    </source>
</evidence>
<sequence length="218" mass="22067">MASPIEGQKEAIWLFTASETLILGVAGSEGVCGGVKWSGFDHAPKERTKSVSFSDTASVSAFSEFSSRTEATSGNVPSETTLGSLVRKPEGGGGSVVAEAEGEAVVSVAEGGVVVSVAGEGMMVTLSRGAATVPAAAVVAVAAGAADSDFFTIESGIAGVTGFGLVDHRPRYGHRGSEGEARCRSDSSPVTTQEVFGSVSTLTESSLFSSIEEKARIP</sequence>
<proteinExistence type="predicted"/>
<feature type="region of interest" description="Disordered" evidence="1">
    <location>
        <begin position="68"/>
        <end position="94"/>
    </location>
</feature>
<gene>
    <name evidence="2" type="ORF">BOLC8T51082H</name>
</gene>
<reference evidence="2" key="1">
    <citation type="submission" date="2018-11" db="EMBL/GenBank/DDBJ databases">
        <authorList>
            <consortium name="Genoscope - CEA"/>
            <person name="William W."/>
        </authorList>
    </citation>
    <scope>NUCLEOTIDE SEQUENCE</scope>
</reference>
<feature type="compositionally biased region" description="Polar residues" evidence="1">
    <location>
        <begin position="68"/>
        <end position="83"/>
    </location>
</feature>
<accession>A0A3P6FIK2</accession>
<name>A0A3P6FIK2_BRAOL</name>
<evidence type="ECO:0000256" key="1">
    <source>
        <dbReference type="SAM" id="MobiDB-lite"/>
    </source>
</evidence>
<organism evidence="2">
    <name type="scientific">Brassica oleracea</name>
    <name type="common">Wild cabbage</name>
    <dbReference type="NCBI Taxonomy" id="3712"/>
    <lineage>
        <taxon>Eukaryota</taxon>
        <taxon>Viridiplantae</taxon>
        <taxon>Streptophyta</taxon>
        <taxon>Embryophyta</taxon>
        <taxon>Tracheophyta</taxon>
        <taxon>Spermatophyta</taxon>
        <taxon>Magnoliopsida</taxon>
        <taxon>eudicotyledons</taxon>
        <taxon>Gunneridae</taxon>
        <taxon>Pentapetalae</taxon>
        <taxon>rosids</taxon>
        <taxon>malvids</taxon>
        <taxon>Brassicales</taxon>
        <taxon>Brassicaceae</taxon>
        <taxon>Brassiceae</taxon>
        <taxon>Brassica</taxon>
    </lineage>
</organism>
<dbReference type="EMBL" id="LR031879">
    <property type="protein sequence ID" value="VDD57853.1"/>
    <property type="molecule type" value="Genomic_DNA"/>
</dbReference>